<gene>
    <name evidence="12" type="ORF">AG1IA_07509</name>
</gene>
<dbReference type="Gene3D" id="3.40.50.620">
    <property type="entry name" value="HUPs"/>
    <property type="match status" value="3"/>
</dbReference>
<dbReference type="PANTHER" id="PTHR42780:SF1">
    <property type="entry name" value="ISOLEUCINE--TRNA LIGASE, CYTOPLASMIC"/>
    <property type="match status" value="1"/>
</dbReference>
<dbReference type="EC" id="6.1.1.5" evidence="2"/>
<dbReference type="InterPro" id="IPR033709">
    <property type="entry name" value="Anticodon_Ile_ABEc"/>
</dbReference>
<dbReference type="SUPFAM" id="SSF47323">
    <property type="entry name" value="Anticodon-binding domain of a subclass of class I aminoacyl-tRNA synthetases"/>
    <property type="match status" value="1"/>
</dbReference>
<dbReference type="HOGENOM" id="CLU_001493_1_0_1"/>
<dbReference type="SUPFAM" id="SSF50677">
    <property type="entry name" value="ValRS/IleRS/LeuRS editing domain"/>
    <property type="match status" value="1"/>
</dbReference>
<evidence type="ECO:0000256" key="3">
    <source>
        <dbReference type="ARBA" id="ARBA00022598"/>
    </source>
</evidence>
<dbReference type="SMART" id="SM00220">
    <property type="entry name" value="S_TKc"/>
    <property type="match status" value="1"/>
</dbReference>
<dbReference type="Pfam" id="PF00133">
    <property type="entry name" value="tRNA-synt_1"/>
    <property type="match status" value="2"/>
</dbReference>
<evidence type="ECO:0000259" key="11">
    <source>
        <dbReference type="PROSITE" id="PS50011"/>
    </source>
</evidence>
<evidence type="ECO:0000256" key="2">
    <source>
        <dbReference type="ARBA" id="ARBA00013165"/>
    </source>
</evidence>
<keyword evidence="7 12" id="KW-0030">Aminoacyl-tRNA synthetase</keyword>
<dbReference type="InterPro" id="IPR002300">
    <property type="entry name" value="aa-tRNA-synth_Ia"/>
</dbReference>
<dbReference type="OMA" id="LLTYWNT"/>
<dbReference type="SUPFAM" id="SSF56112">
    <property type="entry name" value="Protein kinase-like (PK-like)"/>
    <property type="match status" value="1"/>
</dbReference>
<dbReference type="PROSITE" id="PS00108">
    <property type="entry name" value="PROTEIN_KINASE_ST"/>
    <property type="match status" value="1"/>
</dbReference>
<comment type="catalytic activity">
    <reaction evidence="9">
        <text>tRNA(Ile) + L-isoleucine + ATP = L-isoleucyl-tRNA(Ile) + AMP + diphosphate</text>
        <dbReference type="Rhea" id="RHEA:11060"/>
        <dbReference type="Rhea" id="RHEA-COMP:9666"/>
        <dbReference type="Rhea" id="RHEA-COMP:9695"/>
        <dbReference type="ChEBI" id="CHEBI:30616"/>
        <dbReference type="ChEBI" id="CHEBI:33019"/>
        <dbReference type="ChEBI" id="CHEBI:58045"/>
        <dbReference type="ChEBI" id="CHEBI:78442"/>
        <dbReference type="ChEBI" id="CHEBI:78528"/>
        <dbReference type="ChEBI" id="CHEBI:456215"/>
        <dbReference type="EC" id="6.1.1.5"/>
    </reaction>
</comment>
<feature type="binding site" evidence="10">
    <location>
        <position position="79"/>
    </location>
    <ligand>
        <name>ATP</name>
        <dbReference type="ChEBI" id="CHEBI:30616"/>
    </ligand>
</feature>
<dbReference type="InterPro" id="IPR009008">
    <property type="entry name" value="Val/Leu/Ile-tRNA-synth_edit"/>
</dbReference>
<comment type="similarity">
    <text evidence="1">Belongs to the class-I aminoacyl-tRNA synthetase family.</text>
</comment>
<evidence type="ECO:0000256" key="4">
    <source>
        <dbReference type="ARBA" id="ARBA00022741"/>
    </source>
</evidence>
<protein>
    <recommendedName>
        <fullName evidence="2">isoleucine--tRNA ligase</fullName>
        <ecNumber evidence="2">6.1.1.5</ecNumber>
    </recommendedName>
    <alternativeName>
        <fullName evidence="8">Isoleucyl-tRNA synthetase</fullName>
    </alternativeName>
</protein>
<dbReference type="InterPro" id="IPR017441">
    <property type="entry name" value="Protein_kinase_ATP_BS"/>
</dbReference>
<dbReference type="GO" id="GO:0002161">
    <property type="term" value="F:aminoacyl-tRNA deacylase activity"/>
    <property type="evidence" value="ECO:0007669"/>
    <property type="project" value="InterPro"/>
</dbReference>
<evidence type="ECO:0000256" key="6">
    <source>
        <dbReference type="ARBA" id="ARBA00022917"/>
    </source>
</evidence>
<dbReference type="EMBL" id="AFRT01002160">
    <property type="protein sequence ID" value="ELU38469.1"/>
    <property type="molecule type" value="Genomic_DNA"/>
</dbReference>
<dbReference type="Gene3D" id="1.10.510.10">
    <property type="entry name" value="Transferase(Phosphotransferase) domain 1"/>
    <property type="match status" value="1"/>
</dbReference>
<proteinExistence type="inferred from homology"/>
<dbReference type="CDD" id="cd07961">
    <property type="entry name" value="Anticodon_Ia_Ile_ABEc"/>
    <property type="match status" value="1"/>
</dbReference>
<dbReference type="InterPro" id="IPR013155">
    <property type="entry name" value="M/V/L/I-tRNA-synth_anticd-bd"/>
</dbReference>
<dbReference type="GO" id="GO:0000049">
    <property type="term" value="F:tRNA binding"/>
    <property type="evidence" value="ECO:0007669"/>
    <property type="project" value="InterPro"/>
</dbReference>
<dbReference type="InterPro" id="IPR011009">
    <property type="entry name" value="Kinase-like_dom_sf"/>
</dbReference>
<dbReference type="PROSITE" id="PS00107">
    <property type="entry name" value="PROTEIN_KINASE_ATP"/>
    <property type="match status" value="1"/>
</dbReference>
<comment type="caution">
    <text evidence="12">The sequence shown here is derived from an EMBL/GenBank/DDBJ whole genome shotgun (WGS) entry which is preliminary data.</text>
</comment>
<dbReference type="Proteomes" id="UP000011668">
    <property type="component" value="Unassembled WGS sequence"/>
</dbReference>
<keyword evidence="6" id="KW-0648">Protein biosynthesis</keyword>
<evidence type="ECO:0000256" key="10">
    <source>
        <dbReference type="PROSITE-ProRule" id="PRU10141"/>
    </source>
</evidence>
<dbReference type="SUPFAM" id="SSF52374">
    <property type="entry name" value="Nucleotidylyl transferase"/>
    <property type="match status" value="1"/>
</dbReference>
<dbReference type="Pfam" id="PF19302">
    <property type="entry name" value="DUF5915"/>
    <property type="match status" value="1"/>
</dbReference>
<dbReference type="OrthoDB" id="1706657at2759"/>
<dbReference type="InterPro" id="IPR000719">
    <property type="entry name" value="Prot_kinase_dom"/>
</dbReference>
<dbReference type="PRINTS" id="PR00984">
    <property type="entry name" value="TRNASYNTHILE"/>
</dbReference>
<dbReference type="InterPro" id="IPR023586">
    <property type="entry name" value="Ile-tRNA-ligase_type2"/>
</dbReference>
<dbReference type="InterPro" id="IPR008271">
    <property type="entry name" value="Ser/Thr_kinase_AS"/>
</dbReference>
<dbReference type="FunFam" id="3.90.740.10:FF:000044">
    <property type="entry name" value="Isoleucine--tRNA ligase"/>
    <property type="match status" value="1"/>
</dbReference>
<dbReference type="PANTHER" id="PTHR42780">
    <property type="entry name" value="SOLEUCYL-TRNA SYNTHETASE"/>
    <property type="match status" value="1"/>
</dbReference>
<dbReference type="STRING" id="983506.L8WQ54"/>
<accession>L8WQ54</accession>
<dbReference type="FunFam" id="1.10.730.10:FF:000004">
    <property type="entry name" value="Isoleucyl-tRNA synthetase, cytoplasmic"/>
    <property type="match status" value="1"/>
</dbReference>
<keyword evidence="5 10" id="KW-0067">ATP-binding</keyword>
<name>L8WQ54_THACA</name>
<dbReference type="CDD" id="cd00818">
    <property type="entry name" value="IleRS_core"/>
    <property type="match status" value="1"/>
</dbReference>
<dbReference type="Gene3D" id="1.10.730.10">
    <property type="entry name" value="Isoleucyl-tRNA Synthetase, Domain 1"/>
    <property type="match status" value="1"/>
</dbReference>
<dbReference type="PROSITE" id="PS50011">
    <property type="entry name" value="PROTEIN_KINASE_DOM"/>
    <property type="match status" value="1"/>
</dbReference>
<evidence type="ECO:0000313" key="13">
    <source>
        <dbReference type="Proteomes" id="UP000011668"/>
    </source>
</evidence>
<organism evidence="12 13">
    <name type="scientific">Thanatephorus cucumeris (strain AG1-IA)</name>
    <name type="common">Rice sheath blight fungus</name>
    <name type="synonym">Rhizoctonia solani</name>
    <dbReference type="NCBI Taxonomy" id="983506"/>
    <lineage>
        <taxon>Eukaryota</taxon>
        <taxon>Fungi</taxon>
        <taxon>Dikarya</taxon>
        <taxon>Basidiomycota</taxon>
        <taxon>Agaricomycotina</taxon>
        <taxon>Agaricomycetes</taxon>
        <taxon>Cantharellales</taxon>
        <taxon>Ceratobasidiaceae</taxon>
        <taxon>Rhizoctonia</taxon>
        <taxon>Rhizoctonia solani AG-1</taxon>
    </lineage>
</organism>
<reference evidence="12 13" key="1">
    <citation type="journal article" date="2013" name="Nat. Commun.">
        <title>The evolution and pathogenic mechanisms of the rice sheath blight pathogen.</title>
        <authorList>
            <person name="Zheng A."/>
            <person name="Lin R."/>
            <person name="Xu L."/>
            <person name="Qin P."/>
            <person name="Tang C."/>
            <person name="Ai P."/>
            <person name="Zhang D."/>
            <person name="Liu Y."/>
            <person name="Sun Z."/>
            <person name="Feng H."/>
            <person name="Wang Y."/>
            <person name="Chen Y."/>
            <person name="Liang X."/>
            <person name="Fu R."/>
            <person name="Li Q."/>
            <person name="Zhang J."/>
            <person name="Yu X."/>
            <person name="Xie Z."/>
            <person name="Ding L."/>
            <person name="Guan P."/>
            <person name="Tang J."/>
            <person name="Liang Y."/>
            <person name="Wang S."/>
            <person name="Deng Q."/>
            <person name="Li S."/>
            <person name="Zhu J."/>
            <person name="Wang L."/>
            <person name="Liu H."/>
            <person name="Li P."/>
        </authorList>
    </citation>
    <scope>NUCLEOTIDE SEQUENCE [LARGE SCALE GENOMIC DNA]</scope>
    <source>
        <strain evidence="13">AG-1 IA</strain>
    </source>
</reference>
<dbReference type="InterPro" id="IPR014729">
    <property type="entry name" value="Rossmann-like_a/b/a_fold"/>
</dbReference>
<evidence type="ECO:0000313" key="12">
    <source>
        <dbReference type="EMBL" id="ELU38469.1"/>
    </source>
</evidence>
<dbReference type="Gene3D" id="3.30.200.20">
    <property type="entry name" value="Phosphorylase Kinase, domain 1"/>
    <property type="match status" value="1"/>
</dbReference>
<dbReference type="GO" id="GO:0004672">
    <property type="term" value="F:protein kinase activity"/>
    <property type="evidence" value="ECO:0007669"/>
    <property type="project" value="InterPro"/>
</dbReference>
<dbReference type="GO" id="GO:0006428">
    <property type="term" value="P:isoleucyl-tRNA aminoacylation"/>
    <property type="evidence" value="ECO:0007669"/>
    <property type="project" value="InterPro"/>
</dbReference>
<sequence>MDTPTAPARRSAARASPILSKCRRPAQTPTQSHLAEIDPEPMAALGRLEREYTTVQQIGKGTFGQVLKVEKDGRLFAVKRSKQFEGVRHRRRVLEEVDVLRHLANPGHPNVLQFEDAWEQDGRSLMLTEMCELGNLADFLMEWGEKYERLDEARVWKIASDLSHGLAFIHHMGVIHLDLKPANMFVTIEGRIRIGDFGMASRWPRIPSEADSSDGFEREGDRDYMAPEILQGVYGFEADVFSLGMTLLECAGNIIVPAMGEPWHKLRNDDLSDVELDGFSPEIVDFIATMMRRDASRRPTMKDACDHGCITRTHTLMMRAIENAKKPGAGPTDVFRASPFGSEGPAFLEEVLGRDLFEPLTKGRRQFRSLPCRSHKRLAMSFPQHDIGAQFSFPREEEKVIQYWREIDAFRTSLKLSEGKPTYSFYDGPLAGTVKDIVTRYAHANGYHVERRFGWDTHGLPVEHEIDKKLGITGKEDVMKMGIDKYNAECRAIVMRYSSEWRATVERMGRWIDFDNDYKTLNIQFMESVWWAFSELFKKGMVYRGLRVMPYSTGCTTPLSNFEAGLDYRDVITISFPLVDDPSTSLLAWTTTPWTLPSNLALCVHPEFTYIKIHDPKFGSNFILHENLLTTLYKDPKKADFKKVGQFKGSDMKGWRYTPLFDYFTEQVGGLEYEDRAFRVVNDTYVTSDSGTGIVHQAPSFGEDDHRIALAHGVVRADEQPPCPIDDAGRFTKEVPDFAGLYVKVADKEIQKVLKAKGRLIVQSTIIHQYPFCWRSHTPLLYKAIPSWFVRVQSAVDQLVKNNAETRWVPQTVGDNRFGNWIANARDWNISRNRYWGTPIPLWVSEDLEEKKYLTAGSNREGKLRPEIQKSRNPNKEKFQNSFPADFVSEGIDQTRGWFYTLLVLSTLLFGKAPWKNLIVTGMVLAADGKKMSKSLRNFPDPSLIVNQYGADATRMYLVNSPVVRAENLRFREEGVREVISRVLLPWLNSYRFFLGQVALLKKETGISFTYEAHKERSNNVMDRWILARCQSLIKLVKEEMEAYRLYTILPRLLDLVDELTNWYIRFNRKRLKGEDGPEVAVAALNTLFETIFTLCRTMASYTPFITENIYQGLRDFIPKSAEGEDDRSIHFIPFPDVKEEYFDSVIERQVKRMQSVIELTRTLRERHNRALKTPLKELLVFHPDEEYIKDVQSLQRYIESELNIREIIFTSDEARTGVKYRAVADWPVLGRKLRKDIGKVKAGLPNLTSDAVKSYVQTGAIDVAGISLVAGDLAVQRYVDLPEDGTSATNTDNDVVVVLDIRIHPELEGEGLARELVNRVQKLRKKAGLQAVDEVDVYYSFANGEGQDILKAIGEQEEMIKKSIKGLPKDVTGRPKGVAVLIEEEQEIGETKFALSLVRN</sequence>
<dbReference type="GO" id="GO:0005524">
    <property type="term" value="F:ATP binding"/>
    <property type="evidence" value="ECO:0007669"/>
    <property type="project" value="UniProtKB-UniRule"/>
</dbReference>
<evidence type="ECO:0000256" key="9">
    <source>
        <dbReference type="ARBA" id="ARBA00048359"/>
    </source>
</evidence>
<keyword evidence="4 10" id="KW-0547">Nucleotide-binding</keyword>
<dbReference type="Pfam" id="PF00069">
    <property type="entry name" value="Pkinase"/>
    <property type="match status" value="1"/>
</dbReference>
<keyword evidence="13" id="KW-1185">Reference proteome</keyword>
<evidence type="ECO:0000256" key="5">
    <source>
        <dbReference type="ARBA" id="ARBA00022840"/>
    </source>
</evidence>
<dbReference type="Pfam" id="PF08264">
    <property type="entry name" value="Anticodon_1"/>
    <property type="match status" value="1"/>
</dbReference>
<evidence type="ECO:0000256" key="8">
    <source>
        <dbReference type="ARBA" id="ARBA00032665"/>
    </source>
</evidence>
<keyword evidence="3" id="KW-0436">Ligase</keyword>
<evidence type="ECO:0000256" key="7">
    <source>
        <dbReference type="ARBA" id="ARBA00023146"/>
    </source>
</evidence>
<evidence type="ECO:0000256" key="1">
    <source>
        <dbReference type="ARBA" id="ARBA00005594"/>
    </source>
</evidence>
<dbReference type="Gene3D" id="3.90.740.10">
    <property type="entry name" value="Valyl/Leucyl/Isoleucyl-tRNA synthetase, editing domain"/>
    <property type="match status" value="1"/>
</dbReference>
<dbReference type="GO" id="GO:0004822">
    <property type="term" value="F:isoleucine-tRNA ligase activity"/>
    <property type="evidence" value="ECO:0007669"/>
    <property type="project" value="UniProtKB-EC"/>
</dbReference>
<feature type="domain" description="Protein kinase" evidence="11">
    <location>
        <begin position="52"/>
        <end position="317"/>
    </location>
</feature>
<dbReference type="InterPro" id="IPR002301">
    <property type="entry name" value="Ile-tRNA-ligase"/>
</dbReference>
<dbReference type="InterPro" id="IPR009080">
    <property type="entry name" value="tRNAsynth_Ia_anticodon-bd"/>
</dbReference>